<feature type="transmembrane region" description="Helical" evidence="1">
    <location>
        <begin position="926"/>
        <end position="946"/>
    </location>
</feature>
<dbReference type="GO" id="GO:0005886">
    <property type="term" value="C:plasma membrane"/>
    <property type="evidence" value="ECO:0007669"/>
    <property type="project" value="TreeGrafter"/>
</dbReference>
<dbReference type="RefSeq" id="WP_222581635.1">
    <property type="nucleotide sequence ID" value="NZ_JAHVHU010000022.1"/>
</dbReference>
<protein>
    <submittedName>
        <fullName evidence="2">Efflux RND transporter permease subunit</fullName>
    </submittedName>
</protein>
<dbReference type="Gene3D" id="3.30.2090.10">
    <property type="entry name" value="Multidrug efflux transporter AcrB TolC docking domain, DN and DC subdomains"/>
    <property type="match status" value="2"/>
</dbReference>
<dbReference type="Gene3D" id="3.30.70.1320">
    <property type="entry name" value="Multidrug efflux transporter AcrB pore domain like"/>
    <property type="match status" value="1"/>
</dbReference>
<feature type="transmembrane region" description="Helical" evidence="1">
    <location>
        <begin position="524"/>
        <end position="541"/>
    </location>
</feature>
<feature type="transmembrane region" description="Helical" evidence="1">
    <location>
        <begin position="1000"/>
        <end position="1020"/>
    </location>
</feature>
<keyword evidence="1" id="KW-1133">Transmembrane helix</keyword>
<comment type="caution">
    <text evidence="2">The sequence shown here is derived from an EMBL/GenBank/DDBJ whole genome shotgun (WGS) entry which is preliminary data.</text>
</comment>
<feature type="transmembrane region" description="Helical" evidence="1">
    <location>
        <begin position="900"/>
        <end position="919"/>
    </location>
</feature>
<evidence type="ECO:0000313" key="2">
    <source>
        <dbReference type="EMBL" id="MBY5960086.1"/>
    </source>
</evidence>
<proteinExistence type="predicted"/>
<dbReference type="PANTHER" id="PTHR32063:SF0">
    <property type="entry name" value="SWARMING MOTILITY PROTEIN SWRC"/>
    <property type="match status" value="1"/>
</dbReference>
<gene>
    <name evidence="2" type="ORF">KUV50_18180</name>
</gene>
<keyword evidence="1" id="KW-0472">Membrane</keyword>
<evidence type="ECO:0000256" key="1">
    <source>
        <dbReference type="SAM" id="Phobius"/>
    </source>
</evidence>
<dbReference type="Pfam" id="PF00873">
    <property type="entry name" value="ACR_tran"/>
    <property type="match status" value="2"/>
</dbReference>
<accession>A0A953LD14</accession>
<feature type="transmembrane region" description="Helical" evidence="1">
    <location>
        <begin position="399"/>
        <end position="419"/>
    </location>
</feature>
<dbReference type="InterPro" id="IPR001036">
    <property type="entry name" value="Acrflvin-R"/>
</dbReference>
<dbReference type="Gene3D" id="3.30.70.1440">
    <property type="entry name" value="Multidrug efflux transporter AcrB pore domain"/>
    <property type="match status" value="1"/>
</dbReference>
<dbReference type="PANTHER" id="PTHR32063">
    <property type="match status" value="1"/>
</dbReference>
<dbReference type="AlphaFoldDB" id="A0A953LD14"/>
<feature type="transmembrane region" description="Helical" evidence="1">
    <location>
        <begin position="373"/>
        <end position="393"/>
    </location>
</feature>
<reference evidence="2" key="1">
    <citation type="submission" date="2021-06" db="EMBL/GenBank/DDBJ databases">
        <title>44 bacteria genomes isolated from Dapeng, Shenzhen.</title>
        <authorList>
            <person name="Zheng W."/>
            <person name="Yu S."/>
            <person name="Huang Y."/>
        </authorList>
    </citation>
    <scope>NUCLEOTIDE SEQUENCE</scope>
    <source>
        <strain evidence="2">DP5N28-2</strain>
    </source>
</reference>
<sequence>MLPFLLAQESTYRFTPFRIVLLALVIGLCGLAVIPFLSIQLNPPPRSHGLQISYNLSGGSPEAVESGITAPLERMLASIEGLTDIQSRSSDNQGQIMLQFSDRYDIAKKRLEVSARIRQLYGQFPPGASFPVIHYQSEFQTEQRLLTFAVNSTLPATELHDFLSRNLLPDISAQQGIASVHIYGAPQHEVHLTLQPEKLQTLNIQPREVMQSIRTAISKRELGKTRISKPSAPTAMTYLIYAGEGMDRDPLSYIPDLPVKQQGSRTIFVRDLGHLSKNIAPPNQYYRINGLQSVNLSISAERQANLIKLAGQSLNIVRQFESENKDFIQVFESYNAAEFLERELTMITYRSIATLVILMLFIVILYRNWRQISIIFLSLIFTLSASFLCYYLSGLSLHLYSIAGLTLSLGIILDNILIMSDHIRKKGNKRIFLAIFAATITTIGALAAIFLMEKSQRENLVDFFLIFSINLTMSLLTALYLIPALSSLLSVGDQRRYIRRIPRRIRFFNTTYLSYSRFTSRHRWVIPVLFVLLFGLPFFMLPNKIEKETKWAERYNTVQENKFYADHIRPFMDEWLGGTFRLFYNHRDRFFFGSQRREETKLFLQAQMPPGGTISQLNEVMLRVESFLKSFPQIKQFQLNISNPKNARIEILFKEDYEKTGFPYQLKDELTSFAVSAGSADFRVWGVGDAFNNVLPGERVSTHIVLTGYNFDQIWALARSSKSYLEEHPRIKQVFINSDINYYIPEDYYYYMDFKAPAFLLKNNIHLGIMASHFESGRRDFGAVTQWPYEGRTVPVRVIQAVDQQDQMWSFLHRPARRDSNSFFRQKDVFTLEKEKGSSDIVRKNQAYQLVLEYDFIGNYRLGNKVMEESIEQIQANLPVGYQVKSQRNYWGGPDSKSSMAWIILMGMLFVWILGSILFNSIRQALIPVVMIPFSYIGIFLVTHFFEFQFGQGGLASFLLVGGLSVNAVFFIINDYNRVRLIQRHLPTPVAYLKAYNGKIIPILLTALSTVLGLLPFVIFDKSDPFWYSLAVCTIGGMVASVIVLVLLLPVFFKK</sequence>
<feature type="transmembrane region" description="Helical" evidence="1">
    <location>
        <begin position="463"/>
        <end position="491"/>
    </location>
</feature>
<dbReference type="GO" id="GO:0042910">
    <property type="term" value="F:xenobiotic transmembrane transporter activity"/>
    <property type="evidence" value="ECO:0007669"/>
    <property type="project" value="TreeGrafter"/>
</dbReference>
<feature type="transmembrane region" description="Helical" evidence="1">
    <location>
        <begin position="20"/>
        <end position="41"/>
    </location>
</feature>
<keyword evidence="1" id="KW-0812">Transmembrane</keyword>
<organism evidence="2 3">
    <name type="scientific">Membranihabitans marinus</name>
    <dbReference type="NCBI Taxonomy" id="1227546"/>
    <lineage>
        <taxon>Bacteria</taxon>
        <taxon>Pseudomonadati</taxon>
        <taxon>Bacteroidota</taxon>
        <taxon>Saprospiria</taxon>
        <taxon>Saprospirales</taxon>
        <taxon>Saprospiraceae</taxon>
        <taxon>Membranihabitans</taxon>
    </lineage>
</organism>
<dbReference type="EMBL" id="JAHVHU010000022">
    <property type="protein sequence ID" value="MBY5960086.1"/>
    <property type="molecule type" value="Genomic_DNA"/>
</dbReference>
<keyword evidence="3" id="KW-1185">Reference proteome</keyword>
<name>A0A953LD14_9BACT</name>
<dbReference type="SUPFAM" id="SSF82693">
    <property type="entry name" value="Multidrug efflux transporter AcrB pore domain, PN1, PN2, PC1 and PC2 subdomains"/>
    <property type="match status" value="1"/>
</dbReference>
<dbReference type="InterPro" id="IPR027463">
    <property type="entry name" value="AcrB_DN_DC_subdom"/>
</dbReference>
<dbReference type="Proteomes" id="UP000753961">
    <property type="component" value="Unassembled WGS sequence"/>
</dbReference>
<feature type="transmembrane region" description="Helical" evidence="1">
    <location>
        <begin position="1026"/>
        <end position="1053"/>
    </location>
</feature>
<dbReference type="Gene3D" id="1.20.1640.10">
    <property type="entry name" value="Multidrug efflux transporter AcrB transmembrane domain"/>
    <property type="match status" value="3"/>
</dbReference>
<feature type="transmembrane region" description="Helical" evidence="1">
    <location>
        <begin position="431"/>
        <end position="451"/>
    </location>
</feature>
<evidence type="ECO:0000313" key="3">
    <source>
        <dbReference type="Proteomes" id="UP000753961"/>
    </source>
</evidence>
<dbReference type="SUPFAM" id="SSF82866">
    <property type="entry name" value="Multidrug efflux transporter AcrB transmembrane domain"/>
    <property type="match status" value="2"/>
</dbReference>
<feature type="transmembrane region" description="Helical" evidence="1">
    <location>
        <begin position="952"/>
        <end position="973"/>
    </location>
</feature>
<dbReference type="Gene3D" id="3.30.70.1430">
    <property type="entry name" value="Multidrug efflux transporter AcrB pore domain"/>
    <property type="match status" value="2"/>
</dbReference>
<feature type="transmembrane region" description="Helical" evidence="1">
    <location>
        <begin position="347"/>
        <end position="366"/>
    </location>
</feature>